<reference evidence="2 3" key="1">
    <citation type="submission" date="2020-01" db="EMBL/GenBank/DDBJ databases">
        <title>Draft Genome Analysis of Muricauda sp. HICW Isolated from coastal seawater of PR China.</title>
        <authorList>
            <person name="Chen M.-X."/>
        </authorList>
    </citation>
    <scope>NUCLEOTIDE SEQUENCE [LARGE SCALE GENOMIC DNA]</scope>
    <source>
        <strain evidence="2 3">HICW</strain>
    </source>
</reference>
<evidence type="ECO:0000313" key="3">
    <source>
        <dbReference type="Proteomes" id="UP000558089"/>
    </source>
</evidence>
<keyword evidence="3" id="KW-1185">Reference proteome</keyword>
<dbReference type="EMBL" id="WYET01000004">
    <property type="protein sequence ID" value="NVN19044.1"/>
    <property type="molecule type" value="Genomic_DNA"/>
</dbReference>
<organism evidence="2 3">
    <name type="scientific">Flagellimonas chongwuensis</name>
    <dbReference type="NCBI Taxonomy" id="2697365"/>
    <lineage>
        <taxon>Bacteria</taxon>
        <taxon>Pseudomonadati</taxon>
        <taxon>Bacteroidota</taxon>
        <taxon>Flavobacteriia</taxon>
        <taxon>Flavobacteriales</taxon>
        <taxon>Flavobacteriaceae</taxon>
        <taxon>Flagellimonas</taxon>
    </lineage>
</organism>
<dbReference type="InterPro" id="IPR014710">
    <property type="entry name" value="RmlC-like_jellyroll"/>
</dbReference>
<feature type="domain" description="Cyclic nucleotide-binding" evidence="1">
    <location>
        <begin position="31"/>
        <end position="116"/>
    </location>
</feature>
<protein>
    <submittedName>
        <fullName evidence="2">Cyclic nucleotide-binding domain-containing protein</fullName>
    </submittedName>
</protein>
<evidence type="ECO:0000313" key="2">
    <source>
        <dbReference type="EMBL" id="NVN19044.1"/>
    </source>
</evidence>
<comment type="caution">
    <text evidence="2">The sequence shown here is derived from an EMBL/GenBank/DDBJ whole genome shotgun (WGS) entry which is preliminary data.</text>
</comment>
<gene>
    <name evidence="2" type="ORF">GUA46_11890</name>
</gene>
<dbReference type="Proteomes" id="UP000558089">
    <property type="component" value="Unassembled WGS sequence"/>
</dbReference>
<dbReference type="SUPFAM" id="SSF51206">
    <property type="entry name" value="cAMP-binding domain-like"/>
    <property type="match status" value="1"/>
</dbReference>
<accession>A0A850NG27</accession>
<dbReference type="Pfam" id="PF00027">
    <property type="entry name" value="cNMP_binding"/>
    <property type="match status" value="1"/>
</dbReference>
<dbReference type="InterPro" id="IPR018490">
    <property type="entry name" value="cNMP-bd_dom_sf"/>
</dbReference>
<evidence type="ECO:0000259" key="1">
    <source>
        <dbReference type="Pfam" id="PF00027"/>
    </source>
</evidence>
<dbReference type="RefSeq" id="WP_176620668.1">
    <property type="nucleotide sequence ID" value="NZ_WYET01000004.1"/>
</dbReference>
<dbReference type="AlphaFoldDB" id="A0A850NG27"/>
<proteinExistence type="predicted"/>
<dbReference type="InterPro" id="IPR000595">
    <property type="entry name" value="cNMP-bd_dom"/>
</dbReference>
<name>A0A850NG27_9FLAO</name>
<dbReference type="Gene3D" id="2.60.120.10">
    <property type="entry name" value="Jelly Rolls"/>
    <property type="match status" value="1"/>
</dbReference>
<sequence>MKNELKRYLERFVQLSEQELNRALDFFEYAKVPKNTLILESGKVCNFEAYIISGCAREYFVDKKGNEHTVEFAIEDWWISEINSFENSKPSKVSIETLEETELLMLSLEAKQDLLDSVPQLERMFRIMMQRHVHVLKNRMLLHLSGNAMDRFQMFLNQYPTVVQRVPQYHIASYLGISKEFLSKLRKRVGNSCS</sequence>